<organism evidence="1">
    <name type="scientific">uncultured Solirubrobacteraceae bacterium</name>
    <dbReference type="NCBI Taxonomy" id="1162706"/>
    <lineage>
        <taxon>Bacteria</taxon>
        <taxon>Bacillati</taxon>
        <taxon>Actinomycetota</taxon>
        <taxon>Thermoleophilia</taxon>
        <taxon>Solirubrobacterales</taxon>
        <taxon>Solirubrobacteraceae</taxon>
        <taxon>environmental samples</taxon>
    </lineage>
</organism>
<dbReference type="EMBL" id="CADCVQ010000156">
    <property type="protein sequence ID" value="CAA9526595.1"/>
    <property type="molecule type" value="Genomic_DNA"/>
</dbReference>
<protein>
    <submittedName>
        <fullName evidence="1">Uncharacterized protein</fullName>
    </submittedName>
</protein>
<reference evidence="1" key="1">
    <citation type="submission" date="2020-02" db="EMBL/GenBank/DDBJ databases">
        <authorList>
            <person name="Meier V. D."/>
        </authorList>
    </citation>
    <scope>NUCLEOTIDE SEQUENCE</scope>
    <source>
        <strain evidence="1">AVDCRST_MAG67</strain>
    </source>
</reference>
<name>A0A6J4TLK7_9ACTN</name>
<accession>A0A6J4TLK7</accession>
<feature type="non-terminal residue" evidence="1">
    <location>
        <position position="1"/>
    </location>
</feature>
<sequence length="49" mass="5310">CLVRIGPRAEGTAVSTAARAFNGRPRSPSSDTGFWRVRARPNTFLHIVG</sequence>
<evidence type="ECO:0000313" key="1">
    <source>
        <dbReference type="EMBL" id="CAA9526595.1"/>
    </source>
</evidence>
<feature type="non-terminal residue" evidence="1">
    <location>
        <position position="49"/>
    </location>
</feature>
<dbReference type="AlphaFoldDB" id="A0A6J4TLK7"/>
<proteinExistence type="predicted"/>
<gene>
    <name evidence="1" type="ORF">AVDCRST_MAG67-3655</name>
</gene>